<keyword evidence="3" id="KW-0996">Nickel insertion</keyword>
<name>A0A5B8KX54_9HYPH</name>
<dbReference type="OrthoDB" id="9798842at2"/>
<dbReference type="KEGG" id="niy:FQ775_06945"/>
<dbReference type="PANTHER" id="PTHR33643:SF1">
    <property type="entry name" value="UREASE ACCESSORY PROTEIN D"/>
    <property type="match status" value="1"/>
</dbReference>
<dbReference type="PANTHER" id="PTHR33643">
    <property type="entry name" value="UREASE ACCESSORY PROTEIN D"/>
    <property type="match status" value="1"/>
</dbReference>
<evidence type="ECO:0000256" key="2">
    <source>
        <dbReference type="ARBA" id="ARBA00023186"/>
    </source>
</evidence>
<dbReference type="RefSeq" id="WP_146298788.1">
    <property type="nucleotide sequence ID" value="NZ_CP042301.2"/>
</dbReference>
<accession>A0A5B8KX54</accession>
<gene>
    <name evidence="3" type="primary">ureD</name>
    <name evidence="4" type="ORF">FQ775_06945</name>
</gene>
<sequence>MEAALDIRHEDKAQRVDARARLVVTHDGRRTRVARLFQEGAAKIRWPRSDTEQLEAVLINTAGGLTGGDQLSWSFDVGSNAALSLTTQACEKLYRASSGSARVAAEITVGDGGRIDWLPQETILFDGAALRRTLDADLAPSARGLFVEATIFGRGAMGETVRQASMADRWRIRCGGRLVHGEHLFIGGDVEETLARRATANAGRAVATVLLVGEDAPALCSQARAIVGDGGVSAWEVGGYGKLLARLVAGDGYELRKRLVPLIGLLSGQAAAPKLWSL</sequence>
<evidence type="ECO:0000256" key="1">
    <source>
        <dbReference type="ARBA" id="ARBA00007177"/>
    </source>
</evidence>
<dbReference type="EMBL" id="CP042301">
    <property type="protein sequence ID" value="QDZ00139.1"/>
    <property type="molecule type" value="Genomic_DNA"/>
</dbReference>
<dbReference type="Pfam" id="PF01774">
    <property type="entry name" value="UreD"/>
    <property type="match status" value="1"/>
</dbReference>
<dbReference type="GO" id="GO:0016151">
    <property type="term" value="F:nickel cation binding"/>
    <property type="evidence" value="ECO:0007669"/>
    <property type="project" value="UniProtKB-UniRule"/>
</dbReference>
<comment type="subunit">
    <text evidence="3">UreD, UreF and UreG form a complex that acts as a GTP-hydrolysis-dependent molecular chaperone, activating the urease apoprotein by helping to assemble the nickel containing metallocenter of UreC. The UreE protein probably delivers the nickel.</text>
</comment>
<keyword evidence="3" id="KW-0963">Cytoplasm</keyword>
<comment type="subcellular location">
    <subcellularLocation>
        <location evidence="3">Cytoplasm</location>
    </subcellularLocation>
</comment>
<reference evidence="4" key="1">
    <citation type="submission" date="2020-04" db="EMBL/GenBank/DDBJ databases">
        <title>Nitratireductor sp. nov. isolated from mangrove soil.</title>
        <authorList>
            <person name="Ye Y."/>
        </authorList>
    </citation>
    <scope>NUCLEOTIDE SEQUENCE</scope>
    <source>
        <strain evidence="4">SY7</strain>
    </source>
</reference>
<proteinExistence type="inferred from homology"/>
<dbReference type="GO" id="GO:0005737">
    <property type="term" value="C:cytoplasm"/>
    <property type="evidence" value="ECO:0007669"/>
    <property type="project" value="UniProtKB-SubCell"/>
</dbReference>
<keyword evidence="2 3" id="KW-0143">Chaperone</keyword>
<comment type="similarity">
    <text evidence="1 3">Belongs to the UreD family.</text>
</comment>
<keyword evidence="5" id="KW-1185">Reference proteome</keyword>
<comment type="function">
    <text evidence="3">Required for maturation of urease via the functional incorporation of the urease nickel metallocenter.</text>
</comment>
<dbReference type="InterPro" id="IPR002669">
    <property type="entry name" value="UreD"/>
</dbReference>
<dbReference type="Proteomes" id="UP000321389">
    <property type="component" value="Chromosome"/>
</dbReference>
<evidence type="ECO:0000256" key="3">
    <source>
        <dbReference type="HAMAP-Rule" id="MF_01384"/>
    </source>
</evidence>
<evidence type="ECO:0000313" key="5">
    <source>
        <dbReference type="Proteomes" id="UP000321389"/>
    </source>
</evidence>
<dbReference type="AlphaFoldDB" id="A0A5B8KX54"/>
<dbReference type="HAMAP" id="MF_01384">
    <property type="entry name" value="UreD"/>
    <property type="match status" value="1"/>
</dbReference>
<organism evidence="4 5">
    <name type="scientific">Nitratireductor mangrovi</name>
    <dbReference type="NCBI Taxonomy" id="2599600"/>
    <lineage>
        <taxon>Bacteria</taxon>
        <taxon>Pseudomonadati</taxon>
        <taxon>Pseudomonadota</taxon>
        <taxon>Alphaproteobacteria</taxon>
        <taxon>Hyphomicrobiales</taxon>
        <taxon>Phyllobacteriaceae</taxon>
        <taxon>Nitratireductor</taxon>
    </lineage>
</organism>
<protein>
    <recommendedName>
        <fullName evidence="3">Urease accessory protein UreD</fullName>
    </recommendedName>
</protein>
<evidence type="ECO:0000313" key="4">
    <source>
        <dbReference type="EMBL" id="QDZ00139.1"/>
    </source>
</evidence>